<dbReference type="Proteomes" id="UP001247542">
    <property type="component" value="Unassembled WGS sequence"/>
</dbReference>
<feature type="domain" description="Thioredoxin" evidence="4">
    <location>
        <begin position="60"/>
        <end position="186"/>
    </location>
</feature>
<dbReference type="Pfam" id="PF14561">
    <property type="entry name" value="TPR_20"/>
    <property type="match status" value="1"/>
</dbReference>
<dbReference type="RefSeq" id="WP_313272950.1">
    <property type="nucleotide sequence ID" value="NZ_JASXSX010000001.1"/>
</dbReference>
<evidence type="ECO:0000256" key="2">
    <source>
        <dbReference type="ARBA" id="ARBA00023284"/>
    </source>
</evidence>
<keyword evidence="2" id="KW-0676">Redox-active center</keyword>
<dbReference type="InterPro" id="IPR011990">
    <property type="entry name" value="TPR-like_helical_dom_sf"/>
</dbReference>
<protein>
    <submittedName>
        <fullName evidence="5">Tetratricopeptide repeat protein</fullName>
    </submittedName>
</protein>
<evidence type="ECO:0000313" key="6">
    <source>
        <dbReference type="Proteomes" id="UP001247542"/>
    </source>
</evidence>
<sequence>MTEQNAKDPYIPATQGAVDLSAHKRGGAVNPKSATAASGVAAGGAAGTRQAAGPMGDPRAAAPQAGPQAGAGSGELRGPIVRDVSEQELAELSQLSVQLPVILMLWSAHAEESKTMAQTLEQITRELDGRVVLAKVDIDANPQFAQALGTQAVPTVIALFGGRTVPLFQGTQGRDQIVAVLNELLQLAASSGLTGRMVDTEEDAQPQVDPLHEEPLALEDAGDIDGAIKAWHTVLANQPRDREAKEAIARLKLQKRALSEDTDTDTPQARADQALISGDTQAAFDIMLAEFERLKPVDAEAADEVRERLVEMFTVVGSADPAVKSARARLSALLF</sequence>
<comment type="similarity">
    <text evidence="1">Belongs to the thioredoxin family.</text>
</comment>
<dbReference type="CDD" id="cd02956">
    <property type="entry name" value="ybbN"/>
    <property type="match status" value="1"/>
</dbReference>
<comment type="caution">
    <text evidence="5">The sequence shown here is derived from an EMBL/GenBank/DDBJ whole genome shotgun (WGS) entry which is preliminary data.</text>
</comment>
<evidence type="ECO:0000256" key="1">
    <source>
        <dbReference type="ARBA" id="ARBA00008987"/>
    </source>
</evidence>
<dbReference type="EMBL" id="JASXSX010000001">
    <property type="protein sequence ID" value="MDT3767415.1"/>
    <property type="molecule type" value="Genomic_DNA"/>
</dbReference>
<feature type="region of interest" description="Disordered" evidence="3">
    <location>
        <begin position="1"/>
        <end position="77"/>
    </location>
</feature>
<dbReference type="PANTHER" id="PTHR45663:SF11">
    <property type="entry name" value="GEO12009P1"/>
    <property type="match status" value="1"/>
</dbReference>
<dbReference type="InterPro" id="IPR013766">
    <property type="entry name" value="Thioredoxin_domain"/>
</dbReference>
<dbReference type="Gene3D" id="3.40.30.10">
    <property type="entry name" value="Glutaredoxin"/>
    <property type="match status" value="1"/>
</dbReference>
<keyword evidence="6" id="KW-1185">Reference proteome</keyword>
<evidence type="ECO:0000313" key="5">
    <source>
        <dbReference type="EMBL" id="MDT3767415.1"/>
    </source>
</evidence>
<dbReference type="InterPro" id="IPR036249">
    <property type="entry name" value="Thioredoxin-like_sf"/>
</dbReference>
<dbReference type="Gene3D" id="1.25.40.10">
    <property type="entry name" value="Tetratricopeptide repeat domain"/>
    <property type="match status" value="1"/>
</dbReference>
<dbReference type="PROSITE" id="PS51352">
    <property type="entry name" value="THIOREDOXIN_2"/>
    <property type="match status" value="1"/>
</dbReference>
<reference evidence="5 6" key="1">
    <citation type="submission" date="2023-06" db="EMBL/GenBank/DDBJ databases">
        <title>Draft genome sequence of Gleimia hominis type strain CCUG 57540T.</title>
        <authorList>
            <person name="Salva-Serra F."/>
            <person name="Cardew S."/>
            <person name="Jensie Markopoulos S."/>
            <person name="Ohlen M."/>
            <person name="Inganas E."/>
            <person name="Svensson-Stadler L."/>
            <person name="Moore E.R.B."/>
        </authorList>
    </citation>
    <scope>NUCLEOTIDE SEQUENCE [LARGE SCALE GENOMIC DNA]</scope>
    <source>
        <strain evidence="5 6">CCUG 57540</strain>
    </source>
</reference>
<organism evidence="5 6">
    <name type="scientific">Gleimia hominis</name>
    <dbReference type="NCBI Taxonomy" id="595468"/>
    <lineage>
        <taxon>Bacteria</taxon>
        <taxon>Bacillati</taxon>
        <taxon>Actinomycetota</taxon>
        <taxon>Actinomycetes</taxon>
        <taxon>Actinomycetales</taxon>
        <taxon>Actinomycetaceae</taxon>
        <taxon>Gleimia</taxon>
    </lineage>
</organism>
<evidence type="ECO:0000256" key="3">
    <source>
        <dbReference type="SAM" id="MobiDB-lite"/>
    </source>
</evidence>
<accession>A0ABU3IAM0</accession>
<gene>
    <name evidence="5" type="ORF">QS713_04955</name>
</gene>
<evidence type="ECO:0000259" key="4">
    <source>
        <dbReference type="PROSITE" id="PS51352"/>
    </source>
</evidence>
<proteinExistence type="inferred from homology"/>
<dbReference type="SUPFAM" id="SSF52833">
    <property type="entry name" value="Thioredoxin-like"/>
    <property type="match status" value="1"/>
</dbReference>
<name>A0ABU3IAM0_9ACTO</name>
<dbReference type="Pfam" id="PF00085">
    <property type="entry name" value="Thioredoxin"/>
    <property type="match status" value="1"/>
</dbReference>
<dbReference type="PANTHER" id="PTHR45663">
    <property type="entry name" value="GEO12009P1"/>
    <property type="match status" value="1"/>
</dbReference>